<gene>
    <name evidence="5" type="ORF">GPM918_LOCUS16779</name>
    <name evidence="6" type="ORF">SRO942_LOCUS16778</name>
</gene>
<dbReference type="SMART" id="SM00320">
    <property type="entry name" value="WD40"/>
    <property type="match status" value="6"/>
</dbReference>
<keyword evidence="2" id="KW-0677">Repeat</keyword>
<evidence type="ECO:0000313" key="6">
    <source>
        <dbReference type="EMBL" id="CAF3829323.1"/>
    </source>
</evidence>
<evidence type="ECO:0000256" key="3">
    <source>
        <dbReference type="PROSITE-ProRule" id="PRU00221"/>
    </source>
</evidence>
<proteinExistence type="predicted"/>
<organism evidence="5 7">
    <name type="scientific">Didymodactylos carnosus</name>
    <dbReference type="NCBI Taxonomy" id="1234261"/>
    <lineage>
        <taxon>Eukaryota</taxon>
        <taxon>Metazoa</taxon>
        <taxon>Spiralia</taxon>
        <taxon>Gnathifera</taxon>
        <taxon>Rotifera</taxon>
        <taxon>Eurotatoria</taxon>
        <taxon>Bdelloidea</taxon>
        <taxon>Philodinida</taxon>
        <taxon>Philodinidae</taxon>
        <taxon>Didymodactylos</taxon>
    </lineage>
</organism>
<feature type="repeat" description="WD" evidence="3">
    <location>
        <begin position="149"/>
        <end position="181"/>
    </location>
</feature>
<dbReference type="InterPro" id="IPR051242">
    <property type="entry name" value="WD-EF-hand_domain"/>
</dbReference>
<evidence type="ECO:0008006" key="8">
    <source>
        <dbReference type="Google" id="ProtNLM"/>
    </source>
</evidence>
<dbReference type="Proteomes" id="UP000681722">
    <property type="component" value="Unassembled WGS sequence"/>
</dbReference>
<comment type="caution">
    <text evidence="5">The sequence shown here is derived from an EMBL/GenBank/DDBJ whole genome shotgun (WGS) entry which is preliminary data.</text>
</comment>
<evidence type="ECO:0000313" key="5">
    <source>
        <dbReference type="EMBL" id="CAF1061025.1"/>
    </source>
</evidence>
<dbReference type="PROSITE" id="PS00678">
    <property type="entry name" value="WD_REPEATS_1"/>
    <property type="match status" value="1"/>
</dbReference>
<dbReference type="PANTHER" id="PTHR44324">
    <property type="entry name" value="WD40 REPEAT DOMAIN 95"/>
    <property type="match status" value="1"/>
</dbReference>
<dbReference type="InterPro" id="IPR036322">
    <property type="entry name" value="WD40_repeat_dom_sf"/>
</dbReference>
<dbReference type="PROSITE" id="PS50082">
    <property type="entry name" value="WD_REPEATS_2"/>
    <property type="match status" value="2"/>
</dbReference>
<evidence type="ECO:0000256" key="2">
    <source>
        <dbReference type="ARBA" id="ARBA00022737"/>
    </source>
</evidence>
<keyword evidence="1 3" id="KW-0853">WD repeat</keyword>
<dbReference type="AlphaFoldDB" id="A0A814LB63"/>
<accession>A0A814LB63</accession>
<dbReference type="Pfam" id="PF00400">
    <property type="entry name" value="WD40"/>
    <property type="match status" value="3"/>
</dbReference>
<protein>
    <recommendedName>
        <fullName evidence="8">WD repeat-containing protein 49</fullName>
    </recommendedName>
</protein>
<dbReference type="EMBL" id="CAJNOQ010004476">
    <property type="protein sequence ID" value="CAF1061025.1"/>
    <property type="molecule type" value="Genomic_DNA"/>
</dbReference>
<evidence type="ECO:0000256" key="4">
    <source>
        <dbReference type="SAM" id="MobiDB-lite"/>
    </source>
</evidence>
<keyword evidence="7" id="KW-1185">Reference proteome</keyword>
<name>A0A814LB63_9BILA</name>
<feature type="region of interest" description="Disordered" evidence="4">
    <location>
        <begin position="432"/>
        <end position="458"/>
    </location>
</feature>
<dbReference type="PANTHER" id="PTHR44324:SF1">
    <property type="entry name" value="WD REPEAT-CONTAINING PROTEIN 49"/>
    <property type="match status" value="1"/>
</dbReference>
<reference evidence="5" key="1">
    <citation type="submission" date="2021-02" db="EMBL/GenBank/DDBJ databases">
        <authorList>
            <person name="Nowell W R."/>
        </authorList>
    </citation>
    <scope>NUCLEOTIDE SEQUENCE</scope>
</reference>
<evidence type="ECO:0000313" key="7">
    <source>
        <dbReference type="Proteomes" id="UP000663829"/>
    </source>
</evidence>
<dbReference type="InterPro" id="IPR015943">
    <property type="entry name" value="WD40/YVTN_repeat-like_dom_sf"/>
</dbReference>
<dbReference type="SUPFAM" id="SSF50978">
    <property type="entry name" value="WD40 repeat-like"/>
    <property type="match status" value="1"/>
</dbReference>
<dbReference type="InterPro" id="IPR019775">
    <property type="entry name" value="WD40_repeat_CS"/>
</dbReference>
<dbReference type="OrthoDB" id="10251381at2759"/>
<dbReference type="EMBL" id="CAJOBC010004476">
    <property type="protein sequence ID" value="CAF3829323.1"/>
    <property type="molecule type" value="Genomic_DNA"/>
</dbReference>
<feature type="repeat" description="WD" evidence="3">
    <location>
        <begin position="213"/>
        <end position="255"/>
    </location>
</feature>
<dbReference type="InterPro" id="IPR001680">
    <property type="entry name" value="WD40_rpt"/>
</dbReference>
<dbReference type="Gene3D" id="2.130.10.10">
    <property type="entry name" value="YVTN repeat-like/Quinoprotein amine dehydrogenase"/>
    <property type="match status" value="2"/>
</dbReference>
<evidence type="ECO:0000256" key="1">
    <source>
        <dbReference type="ARBA" id="ARBA00022574"/>
    </source>
</evidence>
<dbReference type="Proteomes" id="UP000663829">
    <property type="component" value="Unassembled WGS sequence"/>
</dbReference>
<sequence length="650" mass="73630">MCAYTNGLRASLKLIASQRRVLSVAGYSSDPKLVNFGDDDKTDSGQVLPSDNPSQDNAVILADHTLLVWHVDVFVWFDDPRNRLFASFRTNVCMLEIKPEIKGRIMTHDKPIIAARYSTKQKQVMIVCQAGDVSFWSIEQGQKTKRFSERQGEADVTCIGFDEFGEKFYTGSSDGKIRVWNYNGRLIQTLDAVFRDVDQIEHNRGQTSTWLGKEVHEDDIVCMALTNFTPQLLATGSADGDICLWNTSSELFIRRLDQRKRNPNNTQAKLQDNAADFAITTLKFLDKRIQQSTNDGSNLVSCGGVGYTRFWNAYTGLLVAEFQAHSDVSSIVMEIDLKNKYLATGDVNGLVKVWEIEQYCRHTSDNLVKTLPPLLSEFTRHIDSITCLDFVEKDERTYLITSSSDCSVALSDVNGNIYGIFGQANNWRLDLQNSNDKDDRRQEENDDAESEQKITDSSDITSFRSTVDYDLDTISNMTDDEMLTRRSNVWDKTTIGVSYQERRTHGRRQRNQPGLIQTKQFALWEKTGLAPGGAYGSLETFDLPVILDPKKTSVTDNSYFLQRGSVEPLSSGTRRRPPSVIGENLKSAFDERSIFPKYILDYEAKQRQLNELTNTQQQTTNEKTVLRPIDSIRATTIKRLNSSSTYSEQN</sequence>